<gene>
    <name evidence="3" type="ORF">CHA01nite_37590</name>
</gene>
<comment type="caution">
    <text evidence="3">The sequence shown here is derived from an EMBL/GenBank/DDBJ whole genome shotgun (WGS) entry which is preliminary data.</text>
</comment>
<name>A0A511YS58_9FLAO</name>
<protein>
    <recommendedName>
        <fullName evidence="5">Lipoprotein</fullName>
    </recommendedName>
</protein>
<dbReference type="RefSeq" id="WP_146944331.1">
    <property type="nucleotide sequence ID" value="NZ_BJYJ01000041.1"/>
</dbReference>
<feature type="region of interest" description="Disordered" evidence="1">
    <location>
        <begin position="22"/>
        <end position="42"/>
    </location>
</feature>
<dbReference type="PROSITE" id="PS51257">
    <property type="entry name" value="PROKAR_LIPOPROTEIN"/>
    <property type="match status" value="1"/>
</dbReference>
<reference evidence="3 4" key="1">
    <citation type="submission" date="2019-07" db="EMBL/GenBank/DDBJ databases">
        <title>Whole genome shotgun sequence of Chryseobacterium hagamense NBRC 105253.</title>
        <authorList>
            <person name="Hosoyama A."/>
            <person name="Uohara A."/>
            <person name="Ohji S."/>
            <person name="Ichikawa N."/>
        </authorList>
    </citation>
    <scope>NUCLEOTIDE SEQUENCE [LARGE SCALE GENOMIC DNA]</scope>
    <source>
        <strain evidence="3 4">NBRC 105253</strain>
    </source>
</reference>
<sequence>MKKLILTAACMISLSACNKTGPATTGNTVNPEQRATGADKDDHGCMASAGQTWSELKHNCIQVFNEGFRLNPVKPEKGAAVISAFVLMSDDKIKAELFLPDAPDHQSIILTKANEDIYQNGQYKYDAYQSVLYVDGVEKYKGNVE</sequence>
<feature type="signal peptide" evidence="2">
    <location>
        <begin position="1"/>
        <end position="18"/>
    </location>
</feature>
<feature type="compositionally biased region" description="Polar residues" evidence="1">
    <location>
        <begin position="22"/>
        <end position="33"/>
    </location>
</feature>
<evidence type="ECO:0008006" key="5">
    <source>
        <dbReference type="Google" id="ProtNLM"/>
    </source>
</evidence>
<feature type="chain" id="PRO_5021790555" description="Lipoprotein" evidence="2">
    <location>
        <begin position="19"/>
        <end position="145"/>
    </location>
</feature>
<dbReference type="Proteomes" id="UP000321863">
    <property type="component" value="Unassembled WGS sequence"/>
</dbReference>
<evidence type="ECO:0000256" key="2">
    <source>
        <dbReference type="SAM" id="SignalP"/>
    </source>
</evidence>
<dbReference type="OrthoDB" id="1099822at2"/>
<evidence type="ECO:0000256" key="1">
    <source>
        <dbReference type="SAM" id="MobiDB-lite"/>
    </source>
</evidence>
<accession>A0A511YS58</accession>
<evidence type="ECO:0000313" key="3">
    <source>
        <dbReference type="EMBL" id="GEN78019.1"/>
    </source>
</evidence>
<dbReference type="AlphaFoldDB" id="A0A511YS58"/>
<keyword evidence="2" id="KW-0732">Signal</keyword>
<dbReference type="EMBL" id="BJYJ01000041">
    <property type="protein sequence ID" value="GEN78019.1"/>
    <property type="molecule type" value="Genomic_DNA"/>
</dbReference>
<proteinExistence type="predicted"/>
<organism evidence="3 4">
    <name type="scientific">Chryseobacterium hagamense</name>
    <dbReference type="NCBI Taxonomy" id="395935"/>
    <lineage>
        <taxon>Bacteria</taxon>
        <taxon>Pseudomonadati</taxon>
        <taxon>Bacteroidota</taxon>
        <taxon>Flavobacteriia</taxon>
        <taxon>Flavobacteriales</taxon>
        <taxon>Weeksellaceae</taxon>
        <taxon>Chryseobacterium group</taxon>
        <taxon>Chryseobacterium</taxon>
    </lineage>
</organism>
<keyword evidence="4" id="KW-1185">Reference proteome</keyword>
<evidence type="ECO:0000313" key="4">
    <source>
        <dbReference type="Proteomes" id="UP000321863"/>
    </source>
</evidence>